<comment type="caution">
    <text evidence="2">The sequence shown here is derived from an EMBL/GenBank/DDBJ whole genome shotgun (WGS) entry which is preliminary data.</text>
</comment>
<dbReference type="InterPro" id="IPR007569">
    <property type="entry name" value="DUF559"/>
</dbReference>
<protein>
    <submittedName>
        <fullName evidence="2">DUF559 domain-containing protein</fullName>
    </submittedName>
</protein>
<dbReference type="Proteomes" id="UP001501319">
    <property type="component" value="Unassembled WGS sequence"/>
</dbReference>
<evidence type="ECO:0000259" key="1">
    <source>
        <dbReference type="Pfam" id="PF04480"/>
    </source>
</evidence>
<dbReference type="EMBL" id="BAAANE010000001">
    <property type="protein sequence ID" value="GAA1618700.1"/>
    <property type="molecule type" value="Genomic_DNA"/>
</dbReference>
<proteinExistence type="predicted"/>
<evidence type="ECO:0000313" key="2">
    <source>
        <dbReference type="EMBL" id="GAA1618700.1"/>
    </source>
</evidence>
<reference evidence="2 3" key="1">
    <citation type="journal article" date="2019" name="Int. J. Syst. Evol. Microbiol.">
        <title>The Global Catalogue of Microorganisms (GCM) 10K type strain sequencing project: providing services to taxonomists for standard genome sequencing and annotation.</title>
        <authorList>
            <consortium name="The Broad Institute Genomics Platform"/>
            <consortium name="The Broad Institute Genome Sequencing Center for Infectious Disease"/>
            <person name="Wu L."/>
            <person name="Ma J."/>
        </authorList>
    </citation>
    <scope>NUCLEOTIDE SEQUENCE [LARGE SCALE GENOMIC DNA]</scope>
    <source>
        <strain evidence="2 3">JCM 14306</strain>
    </source>
</reference>
<organism evidence="2 3">
    <name type="scientific">Kribbella alba</name>
    <dbReference type="NCBI Taxonomy" id="190197"/>
    <lineage>
        <taxon>Bacteria</taxon>
        <taxon>Bacillati</taxon>
        <taxon>Actinomycetota</taxon>
        <taxon>Actinomycetes</taxon>
        <taxon>Propionibacteriales</taxon>
        <taxon>Kribbellaceae</taxon>
        <taxon>Kribbella</taxon>
    </lineage>
</organism>
<dbReference type="Pfam" id="PF04480">
    <property type="entry name" value="DUF559"/>
    <property type="match status" value="1"/>
</dbReference>
<dbReference type="InterPro" id="IPR011335">
    <property type="entry name" value="Restrct_endonuc-II-like"/>
</dbReference>
<sequence>MTDDLWEQHGLQVRGALAVAGDTAVAAGASAAALHRLDMLGDPPLRPIIARPIEIGANAKRSATTFARVARLPESHLIRLNGWAATDLARTVIDVARRQGERCAVVAGDAALRSGLDSTDLDRVLADCSRAPGIRIAREALTLCDARSESPLESITRLVLIRGGVPEPQLQTVIGRYRADFCWPRPRLILEADGRLKYLGGIDLIREKEREDWLRHQGYTVLRTDWPEVFNRPMSLCRRLMQSLAASAA</sequence>
<accession>A0ABN2EY15</accession>
<evidence type="ECO:0000313" key="3">
    <source>
        <dbReference type="Proteomes" id="UP001501319"/>
    </source>
</evidence>
<name>A0ABN2EY15_9ACTN</name>
<gene>
    <name evidence="2" type="ORF">GCM10009744_01670</name>
</gene>
<dbReference type="Gene3D" id="3.40.960.10">
    <property type="entry name" value="VSR Endonuclease"/>
    <property type="match status" value="1"/>
</dbReference>
<dbReference type="SUPFAM" id="SSF52980">
    <property type="entry name" value="Restriction endonuclease-like"/>
    <property type="match status" value="1"/>
</dbReference>
<keyword evidence="3" id="KW-1185">Reference proteome</keyword>
<feature type="domain" description="DUF559" evidence="1">
    <location>
        <begin position="171"/>
        <end position="238"/>
    </location>
</feature>